<keyword evidence="1" id="KW-0472">Membrane</keyword>
<evidence type="ECO:0000313" key="2">
    <source>
        <dbReference type="EMBL" id="KSV59097.1"/>
    </source>
</evidence>
<dbReference type="AlphaFoldDB" id="A0A0V8QG81"/>
<comment type="caution">
    <text evidence="2">The sequence shown here is derived from an EMBL/GenBank/DDBJ whole genome shotgun (WGS) entry which is preliminary data.</text>
</comment>
<gene>
    <name evidence="2" type="ORF">ASU35_01925</name>
</gene>
<accession>A0A0V8QG81</accession>
<evidence type="ECO:0008006" key="4">
    <source>
        <dbReference type="Google" id="ProtNLM"/>
    </source>
</evidence>
<evidence type="ECO:0000313" key="3">
    <source>
        <dbReference type="Proteomes" id="UP000054874"/>
    </source>
</evidence>
<feature type="transmembrane region" description="Helical" evidence="1">
    <location>
        <begin position="12"/>
        <end position="30"/>
    </location>
</feature>
<feature type="transmembrane region" description="Helical" evidence="1">
    <location>
        <begin position="94"/>
        <end position="116"/>
    </location>
</feature>
<feature type="transmembrane region" description="Helical" evidence="1">
    <location>
        <begin position="241"/>
        <end position="263"/>
    </location>
</feature>
<feature type="transmembrane region" description="Helical" evidence="1">
    <location>
        <begin position="189"/>
        <end position="209"/>
    </location>
</feature>
<feature type="transmembrane region" description="Helical" evidence="1">
    <location>
        <begin position="128"/>
        <end position="150"/>
    </location>
</feature>
<keyword evidence="1" id="KW-1133">Transmembrane helix</keyword>
<keyword evidence="1" id="KW-0812">Transmembrane</keyword>
<proteinExistence type="predicted"/>
<dbReference type="Proteomes" id="UP000054874">
    <property type="component" value="Unassembled WGS sequence"/>
</dbReference>
<feature type="transmembrane region" description="Helical" evidence="1">
    <location>
        <begin position="36"/>
        <end position="53"/>
    </location>
</feature>
<organism evidence="2 3">
    <name type="scientific">Acetivibrio ethanolgignens</name>
    <dbReference type="NCBI Taxonomy" id="290052"/>
    <lineage>
        <taxon>Bacteria</taxon>
        <taxon>Bacillati</taxon>
        <taxon>Bacillota</taxon>
        <taxon>Clostridia</taxon>
        <taxon>Eubacteriales</taxon>
        <taxon>Oscillospiraceae</taxon>
        <taxon>Acetivibrio</taxon>
    </lineage>
</organism>
<name>A0A0V8QG81_9FIRM</name>
<dbReference type="RefSeq" id="WP_058352733.1">
    <property type="nucleotide sequence ID" value="NZ_CABMMD010000153.1"/>
</dbReference>
<dbReference type="EMBL" id="LNAM01000153">
    <property type="protein sequence ID" value="KSV59097.1"/>
    <property type="molecule type" value="Genomic_DNA"/>
</dbReference>
<evidence type="ECO:0000256" key="1">
    <source>
        <dbReference type="SAM" id="Phobius"/>
    </source>
</evidence>
<sequence length="285" mass="33294">MYRKRSFKINTLVIISCLLYIGLEFALYYLTESAAAVFFVALIGSFLLAHVFLETAFTYDTCFLVTLFSVVPASTLSLLIYFNQTGHLLVYHDFLPYLLLLHWLLPMCYCTFRCLFDRGPRFVRYNSFFLKMGILFGVYYIPTLIIRSFFIPLEFPYTFTGKEISLFPFLATATHIEDFIYTGVGIEALLIYALHIFFLFLPLGFYGSILLKDLPVLPKLFFSIAVPFLLEGITWLSKGTFIMDACIFRLLGILLGILLYQLINHLFRLYTRENFLYERNRYSFF</sequence>
<dbReference type="STRING" id="290052.ASU35_01925"/>
<feature type="transmembrane region" description="Helical" evidence="1">
    <location>
        <begin position="216"/>
        <end position="235"/>
    </location>
</feature>
<reference evidence="2 3" key="1">
    <citation type="submission" date="2015-11" db="EMBL/GenBank/DDBJ databases">
        <title>Butyribacter intestini gen. nov., sp. nov., a butyric acid-producing bacterium of the family Lachnospiraceae isolated from the human faeces.</title>
        <authorList>
            <person name="Zou Y."/>
            <person name="Xue W."/>
            <person name="Luo G."/>
            <person name="Lv M."/>
        </authorList>
    </citation>
    <scope>NUCLEOTIDE SEQUENCE [LARGE SCALE GENOMIC DNA]</scope>
    <source>
        <strain evidence="2 3">ACET-33324</strain>
    </source>
</reference>
<feature type="transmembrane region" description="Helical" evidence="1">
    <location>
        <begin position="62"/>
        <end position="82"/>
    </location>
</feature>
<keyword evidence="3" id="KW-1185">Reference proteome</keyword>
<protein>
    <recommendedName>
        <fullName evidence="4">VanZ-like domain-containing protein</fullName>
    </recommendedName>
</protein>